<dbReference type="OrthoDB" id="9775095at2"/>
<keyword evidence="5" id="KW-0410">Iron transport</keyword>
<keyword evidence="11 14" id="KW-0472">Membrane</keyword>
<evidence type="ECO:0000256" key="6">
    <source>
        <dbReference type="ARBA" id="ARBA00022692"/>
    </source>
</evidence>
<dbReference type="GO" id="GO:0038023">
    <property type="term" value="F:signaling receptor activity"/>
    <property type="evidence" value="ECO:0007669"/>
    <property type="project" value="InterPro"/>
</dbReference>
<dbReference type="InterPro" id="IPR008969">
    <property type="entry name" value="CarboxyPept-like_regulatory"/>
</dbReference>
<evidence type="ECO:0000256" key="15">
    <source>
        <dbReference type="RuleBase" id="RU003357"/>
    </source>
</evidence>
<evidence type="ECO:0000256" key="1">
    <source>
        <dbReference type="ARBA" id="ARBA00004571"/>
    </source>
</evidence>
<keyword evidence="9" id="KW-0406">Ion transport</keyword>
<evidence type="ECO:0000256" key="13">
    <source>
        <dbReference type="ARBA" id="ARBA00023237"/>
    </source>
</evidence>
<accession>A0A1K1MXW1</accession>
<keyword evidence="6 14" id="KW-0812">Transmembrane</keyword>
<evidence type="ECO:0000259" key="18">
    <source>
        <dbReference type="Pfam" id="PF07715"/>
    </source>
</evidence>
<feature type="domain" description="TonB-dependent receptor-like beta-barrel" evidence="17">
    <location>
        <begin position="350"/>
        <end position="788"/>
    </location>
</feature>
<keyword evidence="7 16" id="KW-0732">Signal</keyword>
<evidence type="ECO:0000256" key="8">
    <source>
        <dbReference type="ARBA" id="ARBA00023004"/>
    </source>
</evidence>
<evidence type="ECO:0000256" key="3">
    <source>
        <dbReference type="ARBA" id="ARBA00022448"/>
    </source>
</evidence>
<protein>
    <submittedName>
        <fullName evidence="19">Iron complex outermembrane recepter protein</fullName>
    </submittedName>
</protein>
<evidence type="ECO:0000256" key="7">
    <source>
        <dbReference type="ARBA" id="ARBA00022729"/>
    </source>
</evidence>
<dbReference type="GO" id="GO:0009279">
    <property type="term" value="C:cell outer membrane"/>
    <property type="evidence" value="ECO:0007669"/>
    <property type="project" value="UniProtKB-SubCell"/>
</dbReference>
<dbReference type="Pfam" id="PF07715">
    <property type="entry name" value="Plug"/>
    <property type="match status" value="1"/>
</dbReference>
<evidence type="ECO:0000256" key="14">
    <source>
        <dbReference type="PROSITE-ProRule" id="PRU01360"/>
    </source>
</evidence>
<dbReference type="SUPFAM" id="SSF56935">
    <property type="entry name" value="Porins"/>
    <property type="match status" value="1"/>
</dbReference>
<keyword evidence="12" id="KW-0675">Receptor</keyword>
<keyword evidence="8" id="KW-0408">Iron</keyword>
<dbReference type="Gene3D" id="2.170.130.10">
    <property type="entry name" value="TonB-dependent receptor, plug domain"/>
    <property type="match status" value="1"/>
</dbReference>
<evidence type="ECO:0000313" key="20">
    <source>
        <dbReference type="Proteomes" id="UP000182248"/>
    </source>
</evidence>
<keyword evidence="3 14" id="KW-0813">Transport</keyword>
<keyword evidence="10 15" id="KW-0798">TonB box</keyword>
<comment type="subcellular location">
    <subcellularLocation>
        <location evidence="1 14">Cell outer membrane</location>
        <topology evidence="1 14">Multi-pass membrane protein</topology>
    </subcellularLocation>
</comment>
<dbReference type="InterPro" id="IPR036942">
    <property type="entry name" value="Beta-barrel_TonB_sf"/>
</dbReference>
<evidence type="ECO:0000256" key="11">
    <source>
        <dbReference type="ARBA" id="ARBA00023136"/>
    </source>
</evidence>
<proteinExistence type="inferred from homology"/>
<evidence type="ECO:0000259" key="17">
    <source>
        <dbReference type="Pfam" id="PF00593"/>
    </source>
</evidence>
<dbReference type="GO" id="GO:0015891">
    <property type="term" value="P:siderophore transport"/>
    <property type="evidence" value="ECO:0007669"/>
    <property type="project" value="InterPro"/>
</dbReference>
<gene>
    <name evidence="19" type="ORF">SAMN02927921_00882</name>
</gene>
<dbReference type="NCBIfam" id="TIGR01783">
    <property type="entry name" value="TonB-siderophor"/>
    <property type="match status" value="1"/>
</dbReference>
<keyword evidence="13 14" id="KW-0998">Cell outer membrane</keyword>
<feature type="signal peptide" evidence="16">
    <location>
        <begin position="1"/>
        <end position="19"/>
    </location>
</feature>
<keyword evidence="20" id="KW-1185">Reference proteome</keyword>
<evidence type="ECO:0000256" key="5">
    <source>
        <dbReference type="ARBA" id="ARBA00022496"/>
    </source>
</evidence>
<feature type="domain" description="TonB-dependent receptor plug" evidence="18">
    <location>
        <begin position="138"/>
        <end position="231"/>
    </location>
</feature>
<evidence type="ECO:0000256" key="4">
    <source>
        <dbReference type="ARBA" id="ARBA00022452"/>
    </source>
</evidence>
<dbReference type="STRING" id="1150368.SAMN02927921_00882"/>
<dbReference type="RefSeq" id="WP_072316176.1">
    <property type="nucleotide sequence ID" value="NZ_FPJE01000004.1"/>
</dbReference>
<dbReference type="EMBL" id="FPJE01000004">
    <property type="protein sequence ID" value="SFW27873.1"/>
    <property type="molecule type" value="Genomic_DNA"/>
</dbReference>
<name>A0A1K1MXW1_9FLAO</name>
<evidence type="ECO:0000256" key="12">
    <source>
        <dbReference type="ARBA" id="ARBA00023170"/>
    </source>
</evidence>
<dbReference type="InterPro" id="IPR012910">
    <property type="entry name" value="Plug_dom"/>
</dbReference>
<dbReference type="SUPFAM" id="SSF49464">
    <property type="entry name" value="Carboxypeptidase regulatory domain-like"/>
    <property type="match status" value="1"/>
</dbReference>
<dbReference type="InterPro" id="IPR010105">
    <property type="entry name" value="TonB_sidphr_rcpt"/>
</dbReference>
<dbReference type="Gene3D" id="2.60.40.1120">
    <property type="entry name" value="Carboxypeptidase-like, regulatory domain"/>
    <property type="match status" value="1"/>
</dbReference>
<evidence type="ECO:0000256" key="9">
    <source>
        <dbReference type="ARBA" id="ARBA00023065"/>
    </source>
</evidence>
<dbReference type="InterPro" id="IPR039426">
    <property type="entry name" value="TonB-dep_rcpt-like"/>
</dbReference>
<dbReference type="Proteomes" id="UP000182248">
    <property type="component" value="Unassembled WGS sequence"/>
</dbReference>
<feature type="chain" id="PRO_5012159365" evidence="16">
    <location>
        <begin position="20"/>
        <end position="816"/>
    </location>
</feature>
<evidence type="ECO:0000256" key="10">
    <source>
        <dbReference type="ARBA" id="ARBA00023077"/>
    </source>
</evidence>
<reference evidence="19 20" key="1">
    <citation type="submission" date="2016-11" db="EMBL/GenBank/DDBJ databases">
        <authorList>
            <person name="Jaros S."/>
            <person name="Januszkiewicz K."/>
            <person name="Wedrychowicz H."/>
        </authorList>
    </citation>
    <scope>NUCLEOTIDE SEQUENCE [LARGE SCALE GENOMIC DNA]</scope>
    <source>
        <strain evidence="19 20">CGMCC 1.12145</strain>
    </source>
</reference>
<dbReference type="CDD" id="cd01347">
    <property type="entry name" value="ligand_gated_channel"/>
    <property type="match status" value="1"/>
</dbReference>
<evidence type="ECO:0000256" key="2">
    <source>
        <dbReference type="ARBA" id="ARBA00009810"/>
    </source>
</evidence>
<dbReference type="AlphaFoldDB" id="A0A1K1MXW1"/>
<dbReference type="Pfam" id="PF13715">
    <property type="entry name" value="CarbopepD_reg_2"/>
    <property type="match status" value="1"/>
</dbReference>
<keyword evidence="4 14" id="KW-1134">Transmembrane beta strand</keyword>
<evidence type="ECO:0000313" key="19">
    <source>
        <dbReference type="EMBL" id="SFW27873.1"/>
    </source>
</evidence>
<dbReference type="InterPro" id="IPR000531">
    <property type="entry name" value="Beta-barrel_TonB"/>
</dbReference>
<comment type="similarity">
    <text evidence="2 14 15">Belongs to the TonB-dependent receptor family.</text>
</comment>
<evidence type="ECO:0000256" key="16">
    <source>
        <dbReference type="SAM" id="SignalP"/>
    </source>
</evidence>
<organism evidence="19 20">
    <name type="scientific">Sinomicrobium oceani</name>
    <dbReference type="NCBI Taxonomy" id="1150368"/>
    <lineage>
        <taxon>Bacteria</taxon>
        <taxon>Pseudomonadati</taxon>
        <taxon>Bacteroidota</taxon>
        <taxon>Flavobacteriia</taxon>
        <taxon>Flavobacteriales</taxon>
        <taxon>Flavobacteriaceae</taxon>
        <taxon>Sinomicrobium</taxon>
    </lineage>
</organism>
<dbReference type="PROSITE" id="PS52016">
    <property type="entry name" value="TONB_DEPENDENT_REC_3"/>
    <property type="match status" value="1"/>
</dbReference>
<sequence length="816" mass="89906">MKKLLPILSLVLFATGVAAQNGTIRGTVISNNNTPIEYVTITIGKNGTAKGVLTDSKGNYEISGIASGAYLLKASSVGFKTRETRIVVRANEVTIIPNIILTEQQEQLDEVVVEGSKANRYAQRESAYVSKMPLKDIENPQVSNNIGSQLLEDQVITNFNDALRNAPGVTMLWEPTGRGTDGAGYFAIRGFAVQPTMLNGLPALTNGSPEIANTERIEVIKGPSGTLYGSSLISYGGLINIVTKKPQGMFRGNVAYTAGSYGQNRVTLDVNTPLSTEKDIYLRVNSAYHTQNSFQDAGFRRSFYVAPSLSYQVNDRLSFFINTEIYNGRSTNQTMLFLDRSHPLRVHNMNELAYDHKRSYTGNDLYIDNPTYSLQAQMNYKLSDNWTSQTSFSTSSAKSDGYYSYLYESTTSAETAASVSLNDGIVLSRYLSKQNSETVGTDIQQNFIGDFKIGSMRNRIVAGLDYLKTDISSNSSPYVMNGLVYIGSDLETFNQGILQITDAARYTDDSGILTQAGTDALLAGSKINPSRTVQEILSVYASDVINLLPELSAMASIRVDRFWNDTYNQTAFSPKFGLVYQPILDQVSVFANYMDGFTNVAPQTEVTGGITSVRSFNPEHATQFEAGTKFNLFKDKLTAVVSYYDIQVKDRVLRIDSGDGNYEYTQDGEQRNKGIEASVNANPVEGLNIIAGYSYVDSRLEEGDAAFKGRRPESAGPLNTANLWADYQFTSGKLQGFGLGFGGNYAGENKIMNRNNTGAFTLPEYTVLNASVFYGTKDFRVTLKLNNITDEEYYTGWSTINPQWTRNISANFSYSF</sequence>
<dbReference type="Gene3D" id="2.40.170.20">
    <property type="entry name" value="TonB-dependent receptor, beta-barrel domain"/>
    <property type="match status" value="1"/>
</dbReference>
<dbReference type="InterPro" id="IPR037066">
    <property type="entry name" value="Plug_dom_sf"/>
</dbReference>
<dbReference type="PANTHER" id="PTHR32552">
    <property type="entry name" value="FERRICHROME IRON RECEPTOR-RELATED"/>
    <property type="match status" value="1"/>
</dbReference>
<dbReference type="PANTHER" id="PTHR32552:SF68">
    <property type="entry name" value="FERRICHROME OUTER MEMBRANE TRANSPORTER_PHAGE RECEPTOR"/>
    <property type="match status" value="1"/>
</dbReference>
<dbReference type="GO" id="GO:0015344">
    <property type="term" value="F:siderophore uptake transmembrane transporter activity"/>
    <property type="evidence" value="ECO:0007669"/>
    <property type="project" value="TreeGrafter"/>
</dbReference>
<dbReference type="Pfam" id="PF00593">
    <property type="entry name" value="TonB_dep_Rec_b-barrel"/>
    <property type="match status" value="1"/>
</dbReference>